<keyword evidence="2" id="KW-1185">Reference proteome</keyword>
<dbReference type="AlphaFoldDB" id="A0A371FYR7"/>
<dbReference type="EMBL" id="QJKJ01007369">
    <property type="protein sequence ID" value="RDX83421.1"/>
    <property type="molecule type" value="Genomic_DNA"/>
</dbReference>
<evidence type="ECO:0000313" key="1">
    <source>
        <dbReference type="EMBL" id="RDX83421.1"/>
    </source>
</evidence>
<reference evidence="1" key="1">
    <citation type="submission" date="2018-05" db="EMBL/GenBank/DDBJ databases">
        <title>Draft genome of Mucuna pruriens seed.</title>
        <authorList>
            <person name="Nnadi N.E."/>
            <person name="Vos R."/>
            <person name="Hasami M.H."/>
            <person name="Devisetty U.K."/>
            <person name="Aguiy J.C."/>
        </authorList>
    </citation>
    <scope>NUCLEOTIDE SEQUENCE [LARGE SCALE GENOMIC DNA]</scope>
    <source>
        <strain evidence="1">JCA_2017</strain>
    </source>
</reference>
<proteinExistence type="predicted"/>
<sequence>MTWRPFHWWNQLHQMAQPKPTRLNPFQSTLCIEDNVAFKSTPAESTPALYRLDQSRSDLDPALFLMSPEAKQILPERILSLVHLLGPNLTLLSYNSLQAEARKNIISPHPLGVEEPWNCLGSESESSMREV</sequence>
<name>A0A371FYR7_MUCPR</name>
<dbReference type="Proteomes" id="UP000257109">
    <property type="component" value="Unassembled WGS sequence"/>
</dbReference>
<protein>
    <submittedName>
        <fullName evidence="1">Uncharacterized protein</fullName>
    </submittedName>
</protein>
<accession>A0A371FYR7</accession>
<organism evidence="1 2">
    <name type="scientific">Mucuna pruriens</name>
    <name type="common">Velvet bean</name>
    <name type="synonym">Dolichos pruriens</name>
    <dbReference type="NCBI Taxonomy" id="157652"/>
    <lineage>
        <taxon>Eukaryota</taxon>
        <taxon>Viridiplantae</taxon>
        <taxon>Streptophyta</taxon>
        <taxon>Embryophyta</taxon>
        <taxon>Tracheophyta</taxon>
        <taxon>Spermatophyta</taxon>
        <taxon>Magnoliopsida</taxon>
        <taxon>eudicotyledons</taxon>
        <taxon>Gunneridae</taxon>
        <taxon>Pentapetalae</taxon>
        <taxon>rosids</taxon>
        <taxon>fabids</taxon>
        <taxon>Fabales</taxon>
        <taxon>Fabaceae</taxon>
        <taxon>Papilionoideae</taxon>
        <taxon>50 kb inversion clade</taxon>
        <taxon>NPAAA clade</taxon>
        <taxon>indigoferoid/millettioid clade</taxon>
        <taxon>Phaseoleae</taxon>
        <taxon>Mucuna</taxon>
    </lineage>
</organism>
<comment type="caution">
    <text evidence="1">The sequence shown here is derived from an EMBL/GenBank/DDBJ whole genome shotgun (WGS) entry which is preliminary data.</text>
</comment>
<feature type="non-terminal residue" evidence="1">
    <location>
        <position position="1"/>
    </location>
</feature>
<gene>
    <name evidence="1" type="ORF">CR513_35664</name>
</gene>
<evidence type="ECO:0000313" key="2">
    <source>
        <dbReference type="Proteomes" id="UP000257109"/>
    </source>
</evidence>